<dbReference type="PANTHER" id="PTHR35011">
    <property type="entry name" value="2,3-DIKETO-L-GULONATE TRAP TRANSPORTER SMALL PERMEASE PROTEIN YIAM"/>
    <property type="match status" value="1"/>
</dbReference>
<organism evidence="11 12">
    <name type="scientific">Roseovarius pacificus</name>
    <dbReference type="NCBI Taxonomy" id="337701"/>
    <lineage>
        <taxon>Bacteria</taxon>
        <taxon>Pseudomonadati</taxon>
        <taxon>Pseudomonadota</taxon>
        <taxon>Alphaproteobacteria</taxon>
        <taxon>Rhodobacterales</taxon>
        <taxon>Roseobacteraceae</taxon>
        <taxon>Roseovarius</taxon>
    </lineage>
</organism>
<feature type="transmembrane region" description="Helical" evidence="9">
    <location>
        <begin position="88"/>
        <end position="109"/>
    </location>
</feature>
<evidence type="ECO:0000256" key="6">
    <source>
        <dbReference type="ARBA" id="ARBA00022989"/>
    </source>
</evidence>
<dbReference type="InterPro" id="IPR007387">
    <property type="entry name" value="TRAP_DctQ"/>
</dbReference>
<dbReference type="STRING" id="337701.SAMN05444398_102264"/>
<sequence length="167" mass="18118">MTRLTLPALLVRGLHTAILLALAGLALCVFAQVVMRYLLSSPPFWTEELARFLLIWITFIGAVTVQVTRDHIGVTWLSDQLPLRPRAALEAIKSVIVLAVLIFITKAGYDVARTGTQLSPALGLSMRFVYGSLPVGAALTCIVVVVQLWGEIRILFTGAGEEICDGD</sequence>
<evidence type="ECO:0000256" key="7">
    <source>
        <dbReference type="ARBA" id="ARBA00023136"/>
    </source>
</evidence>
<dbReference type="GO" id="GO:0022857">
    <property type="term" value="F:transmembrane transporter activity"/>
    <property type="evidence" value="ECO:0007669"/>
    <property type="project" value="UniProtKB-UniRule"/>
</dbReference>
<dbReference type="Pfam" id="PF04290">
    <property type="entry name" value="DctQ"/>
    <property type="match status" value="1"/>
</dbReference>
<keyword evidence="4 9" id="KW-0997">Cell inner membrane</keyword>
<evidence type="ECO:0000256" key="8">
    <source>
        <dbReference type="ARBA" id="ARBA00038436"/>
    </source>
</evidence>
<dbReference type="InterPro" id="IPR055348">
    <property type="entry name" value="DctQ"/>
</dbReference>
<proteinExistence type="inferred from homology"/>
<dbReference type="GO" id="GO:0015740">
    <property type="term" value="P:C4-dicarboxylate transport"/>
    <property type="evidence" value="ECO:0007669"/>
    <property type="project" value="TreeGrafter"/>
</dbReference>
<keyword evidence="2 9" id="KW-0813">Transport</keyword>
<dbReference type="EMBL" id="FRBR01000002">
    <property type="protein sequence ID" value="SHL40156.1"/>
    <property type="molecule type" value="Genomic_DNA"/>
</dbReference>
<keyword evidence="12" id="KW-1185">Reference proteome</keyword>
<evidence type="ECO:0000313" key="12">
    <source>
        <dbReference type="Proteomes" id="UP000183974"/>
    </source>
</evidence>
<evidence type="ECO:0000256" key="9">
    <source>
        <dbReference type="RuleBase" id="RU369079"/>
    </source>
</evidence>
<evidence type="ECO:0000256" key="4">
    <source>
        <dbReference type="ARBA" id="ARBA00022519"/>
    </source>
</evidence>
<dbReference type="PANTHER" id="PTHR35011:SF2">
    <property type="entry name" value="2,3-DIKETO-L-GULONATE TRAP TRANSPORTER SMALL PERMEASE PROTEIN YIAM"/>
    <property type="match status" value="1"/>
</dbReference>
<dbReference type="OrthoDB" id="4964541at2"/>
<keyword evidence="6 9" id="KW-1133">Transmembrane helix</keyword>
<feature type="transmembrane region" description="Helical" evidence="9">
    <location>
        <begin position="49"/>
        <end position="67"/>
    </location>
</feature>
<keyword evidence="5 9" id="KW-0812">Transmembrane</keyword>
<comment type="similarity">
    <text evidence="8 9">Belongs to the TRAP transporter small permease family.</text>
</comment>
<comment type="subcellular location">
    <subcellularLocation>
        <location evidence="1 9">Cell inner membrane</location>
        <topology evidence="1 9">Multi-pass membrane protein</topology>
    </subcellularLocation>
</comment>
<comment type="function">
    <text evidence="9">Part of the tripartite ATP-independent periplasmic (TRAP) transport system.</text>
</comment>
<evidence type="ECO:0000256" key="1">
    <source>
        <dbReference type="ARBA" id="ARBA00004429"/>
    </source>
</evidence>
<evidence type="ECO:0000256" key="3">
    <source>
        <dbReference type="ARBA" id="ARBA00022475"/>
    </source>
</evidence>
<feature type="transmembrane region" description="Helical" evidence="9">
    <location>
        <begin position="129"/>
        <end position="149"/>
    </location>
</feature>
<dbReference type="Proteomes" id="UP000183974">
    <property type="component" value="Unassembled WGS sequence"/>
</dbReference>
<feature type="domain" description="Tripartite ATP-independent periplasmic transporters DctQ component" evidence="10">
    <location>
        <begin position="25"/>
        <end position="153"/>
    </location>
</feature>
<name>A0A1M7ABX4_9RHOB</name>
<evidence type="ECO:0000259" key="10">
    <source>
        <dbReference type="Pfam" id="PF04290"/>
    </source>
</evidence>
<feature type="transmembrane region" description="Helical" evidence="9">
    <location>
        <begin position="12"/>
        <end position="37"/>
    </location>
</feature>
<keyword evidence="7 9" id="KW-0472">Membrane</keyword>
<dbReference type="RefSeq" id="WP_073033960.1">
    <property type="nucleotide sequence ID" value="NZ_BMLR01000002.1"/>
</dbReference>
<protein>
    <recommendedName>
        <fullName evidence="9">TRAP transporter small permease protein</fullName>
    </recommendedName>
</protein>
<evidence type="ECO:0000313" key="11">
    <source>
        <dbReference type="EMBL" id="SHL40156.1"/>
    </source>
</evidence>
<evidence type="ECO:0000256" key="2">
    <source>
        <dbReference type="ARBA" id="ARBA00022448"/>
    </source>
</evidence>
<accession>A0A1M7ABX4</accession>
<evidence type="ECO:0000256" key="5">
    <source>
        <dbReference type="ARBA" id="ARBA00022692"/>
    </source>
</evidence>
<dbReference type="GO" id="GO:0005886">
    <property type="term" value="C:plasma membrane"/>
    <property type="evidence" value="ECO:0007669"/>
    <property type="project" value="UniProtKB-SubCell"/>
</dbReference>
<comment type="subunit">
    <text evidence="9">The complex comprises the extracytoplasmic solute receptor protein and the two transmembrane proteins.</text>
</comment>
<keyword evidence="3" id="KW-1003">Cell membrane</keyword>
<dbReference type="AlphaFoldDB" id="A0A1M7ABX4"/>
<reference evidence="11 12" key="1">
    <citation type="submission" date="2016-11" db="EMBL/GenBank/DDBJ databases">
        <authorList>
            <person name="Jaros S."/>
            <person name="Januszkiewicz K."/>
            <person name="Wedrychowicz H."/>
        </authorList>
    </citation>
    <scope>NUCLEOTIDE SEQUENCE [LARGE SCALE GENOMIC DNA]</scope>
    <source>
        <strain evidence="11 12">DSM 29589</strain>
    </source>
</reference>
<gene>
    <name evidence="11" type="ORF">SAMN05444398_102264</name>
</gene>